<organism evidence="1 2">
    <name type="scientific">Aureobasidium namibiae CBS 147.97</name>
    <dbReference type="NCBI Taxonomy" id="1043004"/>
    <lineage>
        <taxon>Eukaryota</taxon>
        <taxon>Fungi</taxon>
        <taxon>Dikarya</taxon>
        <taxon>Ascomycota</taxon>
        <taxon>Pezizomycotina</taxon>
        <taxon>Dothideomycetes</taxon>
        <taxon>Dothideomycetidae</taxon>
        <taxon>Dothideales</taxon>
        <taxon>Saccotheciaceae</taxon>
        <taxon>Aureobasidium</taxon>
    </lineage>
</organism>
<dbReference type="AlphaFoldDB" id="A0A074WHG6"/>
<dbReference type="OrthoDB" id="2150604at2759"/>
<gene>
    <name evidence="1" type="ORF">M436DRAFT_74780</name>
</gene>
<dbReference type="GO" id="GO:0008080">
    <property type="term" value="F:N-acetyltransferase activity"/>
    <property type="evidence" value="ECO:0007669"/>
    <property type="project" value="TreeGrafter"/>
</dbReference>
<name>A0A074WHG6_9PEZI</name>
<evidence type="ECO:0000313" key="1">
    <source>
        <dbReference type="EMBL" id="KEQ71054.1"/>
    </source>
</evidence>
<sequence length="490" mass="53989">MEPLRKAGPNERRCIVRQALGYYRTLVVGGVYTFEELSSNLPLGSSLIKALKHCVASHPILSACIVGEETETPEFVRPSFLNLNDHIEILATQHSPNVVGEKDLIKLVLAQTNDHVFTSCDKTPPWKITVLPLPAEEQQKTSRYLILFGYYHSHGDGKSGLAFHKTLLSGLKQAHGANCAYDDAPKFATPGSPLLPTLEMAGRLSISWSYLLSPLLGAYLPSFVANPLGIRASATPEADDQWAGNKTFFDSDGYQTRLEVISVDHSHVKKILQACRERNVKFTGLLHQVIVQALSRELPFQKAGCFVSQTAVDLRSHLDGISDDDMALCPTAYYELFPRTVQDDASMAPNAMSDAVWDAVRSTTQSLAQCASTLNDQPVGLLSYLRNMYPWTEGQIGKRRECSYEVSNIMSFNPGPFVPEEMWNIESMIFSQPANVSSGCLNINVVSKHQGDLTVVISWQAGALDVQDEQTLVENVGHHIVKILESIGQS</sequence>
<dbReference type="InterPro" id="IPR052058">
    <property type="entry name" value="Alcohol_O-acetyltransferase"/>
</dbReference>
<protein>
    <recommendedName>
        <fullName evidence="3">Alcohol acetyltransferase</fullName>
    </recommendedName>
</protein>
<keyword evidence="2" id="KW-1185">Reference proteome</keyword>
<dbReference type="STRING" id="1043004.A0A074WHG6"/>
<evidence type="ECO:0000313" key="2">
    <source>
        <dbReference type="Proteomes" id="UP000027730"/>
    </source>
</evidence>
<dbReference type="RefSeq" id="XP_013425337.1">
    <property type="nucleotide sequence ID" value="XM_013569883.1"/>
</dbReference>
<dbReference type="GeneID" id="25415538"/>
<reference evidence="1 2" key="1">
    <citation type="journal article" date="2014" name="BMC Genomics">
        <title>Genome sequencing of four Aureobasidium pullulans varieties: biotechnological potential, stress tolerance, and description of new species.</title>
        <authorList>
            <person name="Gostin Ar C."/>
            <person name="Ohm R.A."/>
            <person name="Kogej T."/>
            <person name="Sonjak S."/>
            <person name="Turk M."/>
            <person name="Zajc J."/>
            <person name="Zalar P."/>
            <person name="Grube M."/>
            <person name="Sun H."/>
            <person name="Han J."/>
            <person name="Sharma A."/>
            <person name="Chiniquy J."/>
            <person name="Ngan C.Y."/>
            <person name="Lipzen A."/>
            <person name="Barry K."/>
            <person name="Grigoriev I.V."/>
            <person name="Gunde-Cimerman N."/>
        </authorList>
    </citation>
    <scope>NUCLEOTIDE SEQUENCE [LARGE SCALE GENOMIC DNA]</scope>
    <source>
        <strain evidence="1 2">CBS 147.97</strain>
    </source>
</reference>
<dbReference type="Proteomes" id="UP000027730">
    <property type="component" value="Unassembled WGS sequence"/>
</dbReference>
<dbReference type="Pfam" id="PF07247">
    <property type="entry name" value="AATase"/>
    <property type="match status" value="1"/>
</dbReference>
<dbReference type="PANTHER" id="PTHR28037">
    <property type="entry name" value="ALCOHOL O-ACETYLTRANSFERASE 1-RELATED"/>
    <property type="match status" value="1"/>
</dbReference>
<evidence type="ECO:0008006" key="3">
    <source>
        <dbReference type="Google" id="ProtNLM"/>
    </source>
</evidence>
<dbReference type="EMBL" id="KL584715">
    <property type="protein sequence ID" value="KEQ71054.1"/>
    <property type="molecule type" value="Genomic_DNA"/>
</dbReference>
<accession>A0A074WHG6</accession>
<proteinExistence type="predicted"/>
<dbReference type="InterPro" id="IPR010828">
    <property type="entry name" value="Atf2/Sli1-like"/>
</dbReference>
<dbReference type="PANTHER" id="PTHR28037:SF1">
    <property type="entry name" value="ALCOHOL O-ACETYLTRANSFERASE 1-RELATED"/>
    <property type="match status" value="1"/>
</dbReference>
<dbReference type="HOGENOM" id="CLU_024469_1_0_1"/>